<evidence type="ECO:0000313" key="2">
    <source>
        <dbReference type="WBParaSite" id="HNAJ_0000428901-mRNA-1"/>
    </source>
</evidence>
<keyword evidence="1" id="KW-0472">Membrane</keyword>
<name>A0A0R3TB50_RODNA</name>
<keyword evidence="1" id="KW-1133">Transmembrane helix</keyword>
<organism evidence="2">
    <name type="scientific">Rodentolepis nana</name>
    <name type="common">Dwarf tapeworm</name>
    <name type="synonym">Hymenolepis nana</name>
    <dbReference type="NCBI Taxonomy" id="102285"/>
    <lineage>
        <taxon>Eukaryota</taxon>
        <taxon>Metazoa</taxon>
        <taxon>Spiralia</taxon>
        <taxon>Lophotrochozoa</taxon>
        <taxon>Platyhelminthes</taxon>
        <taxon>Cestoda</taxon>
        <taxon>Eucestoda</taxon>
        <taxon>Cyclophyllidea</taxon>
        <taxon>Hymenolepididae</taxon>
        <taxon>Rodentolepis</taxon>
    </lineage>
</organism>
<accession>A0A0R3TB50</accession>
<feature type="transmembrane region" description="Helical" evidence="1">
    <location>
        <begin position="180"/>
        <end position="198"/>
    </location>
</feature>
<keyword evidence="1" id="KW-0812">Transmembrane</keyword>
<sequence length="200" mass="21933">LFELSLTLVTLICVIISPSLTCGFSVAVVFNVGHFLLPSAVVRSQYLYLPGAVTAAFAAYLTWSAVLSQPKFSYVGESLEVLNSLLIKAFIVWKDNFTQHKAAIYRTMNFFPYDIVDAVSALFLVVRDVSIEVQAIQFFNIRRSSNVSLSHQLALNRTGLLAPNVCLPSFVRRPSALDHISDFVGALGIILVVGGSIFSR</sequence>
<proteinExistence type="predicted"/>
<evidence type="ECO:0000256" key="1">
    <source>
        <dbReference type="SAM" id="Phobius"/>
    </source>
</evidence>
<protein>
    <submittedName>
        <fullName evidence="2">Sulfate_transp domain-containing protein</fullName>
    </submittedName>
</protein>
<feature type="transmembrane region" description="Helical" evidence="1">
    <location>
        <begin position="47"/>
        <end position="67"/>
    </location>
</feature>
<dbReference type="AlphaFoldDB" id="A0A0R3TB50"/>
<dbReference type="WBParaSite" id="HNAJ_0000428901-mRNA-1">
    <property type="protein sequence ID" value="HNAJ_0000428901-mRNA-1"/>
    <property type="gene ID" value="HNAJ_0000428901"/>
</dbReference>
<reference evidence="2" key="1">
    <citation type="submission" date="2017-02" db="UniProtKB">
        <authorList>
            <consortium name="WormBaseParasite"/>
        </authorList>
    </citation>
    <scope>IDENTIFICATION</scope>
</reference>